<organism evidence="2 3">
    <name type="scientific">Ligaoa zhengdingensis</name>
    <dbReference type="NCBI Taxonomy" id="2763658"/>
    <lineage>
        <taxon>Bacteria</taxon>
        <taxon>Bacillati</taxon>
        <taxon>Bacillota</taxon>
        <taxon>Clostridia</taxon>
        <taxon>Eubacteriales</taxon>
        <taxon>Oscillospiraceae</taxon>
        <taxon>Ligaoa</taxon>
    </lineage>
</organism>
<dbReference type="Pfam" id="PF01381">
    <property type="entry name" value="HTH_3"/>
    <property type="match status" value="1"/>
</dbReference>
<dbReference type="EMBL" id="JACRST010000016">
    <property type="protein sequence ID" value="MBC8547256.1"/>
    <property type="molecule type" value="Genomic_DNA"/>
</dbReference>
<gene>
    <name evidence="2" type="ORF">H8711_10005</name>
</gene>
<comment type="caution">
    <text evidence="2">The sequence shown here is derived from an EMBL/GenBank/DDBJ whole genome shotgun (WGS) entry which is preliminary data.</text>
</comment>
<reference evidence="2" key="1">
    <citation type="submission" date="2020-08" db="EMBL/GenBank/DDBJ databases">
        <title>Genome public.</title>
        <authorList>
            <person name="Liu C."/>
            <person name="Sun Q."/>
        </authorList>
    </citation>
    <scope>NUCLEOTIDE SEQUENCE</scope>
    <source>
        <strain evidence="2">NSJ-31</strain>
    </source>
</reference>
<dbReference type="Gene3D" id="1.10.260.40">
    <property type="entry name" value="lambda repressor-like DNA-binding domains"/>
    <property type="match status" value="1"/>
</dbReference>
<dbReference type="SUPFAM" id="SSF47413">
    <property type="entry name" value="lambda repressor-like DNA-binding domains"/>
    <property type="match status" value="1"/>
</dbReference>
<protein>
    <submittedName>
        <fullName evidence="2">Helix-turn-helix transcriptional regulator</fullName>
    </submittedName>
</protein>
<proteinExistence type="predicted"/>
<dbReference type="CDD" id="cd00093">
    <property type="entry name" value="HTH_XRE"/>
    <property type="match status" value="1"/>
</dbReference>
<dbReference type="SMART" id="SM00530">
    <property type="entry name" value="HTH_XRE"/>
    <property type="match status" value="1"/>
</dbReference>
<sequence>MPDNCIAIIDELIELRKAKGLTQRQLAEAANLAQPAIARLESKAAIPQLDTLLKVAAALDFKIELVPASE</sequence>
<dbReference type="InterPro" id="IPR010982">
    <property type="entry name" value="Lambda_DNA-bd_dom_sf"/>
</dbReference>
<evidence type="ECO:0000313" key="3">
    <source>
        <dbReference type="Proteomes" id="UP000653127"/>
    </source>
</evidence>
<evidence type="ECO:0000259" key="1">
    <source>
        <dbReference type="PROSITE" id="PS50943"/>
    </source>
</evidence>
<feature type="domain" description="HTH cro/C1-type" evidence="1">
    <location>
        <begin position="12"/>
        <end position="66"/>
    </location>
</feature>
<dbReference type="InterPro" id="IPR001387">
    <property type="entry name" value="Cro/C1-type_HTH"/>
</dbReference>
<dbReference type="AlphaFoldDB" id="A0A926E001"/>
<name>A0A926E001_9FIRM</name>
<dbReference type="PROSITE" id="PS50943">
    <property type="entry name" value="HTH_CROC1"/>
    <property type="match status" value="1"/>
</dbReference>
<dbReference type="RefSeq" id="WP_249283331.1">
    <property type="nucleotide sequence ID" value="NZ_JACRST010000016.1"/>
</dbReference>
<dbReference type="GO" id="GO:0003677">
    <property type="term" value="F:DNA binding"/>
    <property type="evidence" value="ECO:0007669"/>
    <property type="project" value="InterPro"/>
</dbReference>
<accession>A0A926E001</accession>
<dbReference type="Proteomes" id="UP000653127">
    <property type="component" value="Unassembled WGS sequence"/>
</dbReference>
<evidence type="ECO:0000313" key="2">
    <source>
        <dbReference type="EMBL" id="MBC8547256.1"/>
    </source>
</evidence>
<keyword evidence="3" id="KW-1185">Reference proteome</keyword>